<keyword evidence="6 10" id="KW-1133">Transmembrane helix</keyword>
<protein>
    <recommendedName>
        <fullName evidence="13">Odorant receptor</fullName>
    </recommendedName>
</protein>
<evidence type="ECO:0000256" key="4">
    <source>
        <dbReference type="ARBA" id="ARBA00022692"/>
    </source>
</evidence>
<dbReference type="PANTHER" id="PTHR21137">
    <property type="entry name" value="ODORANT RECEPTOR"/>
    <property type="match status" value="1"/>
</dbReference>
<feature type="transmembrane region" description="Helical" evidence="10">
    <location>
        <begin position="232"/>
        <end position="251"/>
    </location>
</feature>
<evidence type="ECO:0000256" key="8">
    <source>
        <dbReference type="ARBA" id="ARBA00023170"/>
    </source>
</evidence>
<sequence length="784" mass="91128">MNDNEKGFDECVGVVRAIMGLIGLWPMKEWKGFQKFQTIGVLLILFLCSLIPQVTQLLIGDNDFNTVIEILVIMVLIEIVTIVKLFALWYNNEGMKHIAIQIWKDWQVSTESEMHVMKSNARKTKFISIFCISSSTASAMSYATQFFVTVYTDEIYVNATNLRPYFLQAYFPFGSHYSPIGQLRILSKRMRNLVEEYHSEKSLFPKLLESVIRKHLFIIRNTDSIEHNFNKIFLTQIVVTSFLICLQWYQLATILTDNGPIDVGNLIFIICFVVGNMFSIFMLYFIAQKIHNESKRLLHSVYEMTWYELSPKYSRLLLILMNRLSLPIQITVGKFAPFSLEYFAIKFRVFSLTYLNALIRKYNQLSNNFAFQLLPSSWAETKFYFLGFSYAFGFCNVTLFIVGLWPKLKKSEKKDWLSIISFIFSLCIIIIFINIAQTTKLIIIWGDFVEMINNISTANLPIMVAVIKMFIFQYYKNVLGCLLSKAMIDWQSTKTQEQESSMYENARVVRKISMICCILGFSSVTGHLMIRICQELDFIPNYEKKREPMVSSYFPYDYKSSPTYEITWFFQYLGAGLATLVYSGSHCLFVGLMLHLRGQVKNLSNPFGNNKTRINKHERQDSKLFKNFIKSVVIRHNDLYDSAMKIEKVFSKVFFVELITCTIQLCLQVFLLMLHVSERSKGLHFQIIFMMVYVLHIGTHIFICCYVADKLQDECLLFGNTIYNYEWYDLPPEDVRVLIIILRRSELPMQITAGKFVIFSLSLFAKILKTSGGYLSMLLAVTDI</sequence>
<reference evidence="11 12" key="1">
    <citation type="journal article" date="2024" name="bioRxiv">
        <title>A reference genome for Trichogramma kaykai: A tiny desert-dwelling parasitoid wasp with competing sex-ratio distorters.</title>
        <authorList>
            <person name="Culotta J."/>
            <person name="Lindsey A.R."/>
        </authorList>
    </citation>
    <scope>NUCLEOTIDE SEQUENCE [LARGE SCALE GENOMIC DNA]</scope>
    <source>
        <strain evidence="11 12">KSX58</strain>
    </source>
</reference>
<feature type="transmembrane region" description="Helical" evidence="10">
    <location>
        <begin position="512"/>
        <end position="530"/>
    </location>
</feature>
<keyword evidence="7 10" id="KW-0472">Membrane</keyword>
<evidence type="ECO:0008006" key="13">
    <source>
        <dbReference type="Google" id="ProtNLM"/>
    </source>
</evidence>
<dbReference type="EMBL" id="JBJJXI010000043">
    <property type="protein sequence ID" value="KAL3401886.1"/>
    <property type="molecule type" value="Genomic_DNA"/>
</dbReference>
<feature type="transmembrane region" description="Helical" evidence="10">
    <location>
        <begin position="383"/>
        <end position="404"/>
    </location>
</feature>
<evidence type="ECO:0000256" key="3">
    <source>
        <dbReference type="ARBA" id="ARBA00022606"/>
    </source>
</evidence>
<evidence type="ECO:0000313" key="11">
    <source>
        <dbReference type="EMBL" id="KAL3401886.1"/>
    </source>
</evidence>
<feature type="transmembrane region" description="Helical" evidence="10">
    <location>
        <begin position="67"/>
        <end position="90"/>
    </location>
</feature>
<dbReference type="AlphaFoldDB" id="A0ABD2X936"/>
<keyword evidence="5" id="KW-0552">Olfaction</keyword>
<keyword evidence="8" id="KW-0675">Receptor</keyword>
<keyword evidence="4 10" id="KW-0812">Transmembrane</keyword>
<evidence type="ECO:0000313" key="12">
    <source>
        <dbReference type="Proteomes" id="UP001627154"/>
    </source>
</evidence>
<keyword evidence="12" id="KW-1185">Reference proteome</keyword>
<keyword evidence="3" id="KW-0716">Sensory transduction</keyword>
<dbReference type="GO" id="GO:0005886">
    <property type="term" value="C:plasma membrane"/>
    <property type="evidence" value="ECO:0007669"/>
    <property type="project" value="UniProtKB-SubCell"/>
</dbReference>
<dbReference type="Proteomes" id="UP001627154">
    <property type="component" value="Unassembled WGS sequence"/>
</dbReference>
<evidence type="ECO:0000256" key="5">
    <source>
        <dbReference type="ARBA" id="ARBA00022725"/>
    </source>
</evidence>
<evidence type="ECO:0000256" key="7">
    <source>
        <dbReference type="ARBA" id="ARBA00023136"/>
    </source>
</evidence>
<dbReference type="GO" id="GO:0007165">
    <property type="term" value="P:signal transduction"/>
    <property type="evidence" value="ECO:0007669"/>
    <property type="project" value="UniProtKB-KW"/>
</dbReference>
<gene>
    <name evidence="11" type="ORF">TKK_005231</name>
</gene>
<evidence type="ECO:0000256" key="10">
    <source>
        <dbReference type="SAM" id="Phobius"/>
    </source>
</evidence>
<evidence type="ECO:0000256" key="6">
    <source>
        <dbReference type="ARBA" id="ARBA00022989"/>
    </source>
</evidence>
<organism evidence="11 12">
    <name type="scientific">Trichogramma kaykai</name>
    <dbReference type="NCBI Taxonomy" id="54128"/>
    <lineage>
        <taxon>Eukaryota</taxon>
        <taxon>Metazoa</taxon>
        <taxon>Ecdysozoa</taxon>
        <taxon>Arthropoda</taxon>
        <taxon>Hexapoda</taxon>
        <taxon>Insecta</taxon>
        <taxon>Pterygota</taxon>
        <taxon>Neoptera</taxon>
        <taxon>Endopterygota</taxon>
        <taxon>Hymenoptera</taxon>
        <taxon>Apocrita</taxon>
        <taxon>Proctotrupomorpha</taxon>
        <taxon>Chalcidoidea</taxon>
        <taxon>Trichogrammatidae</taxon>
        <taxon>Trichogramma</taxon>
    </lineage>
</organism>
<feature type="transmembrane region" description="Helical" evidence="10">
    <location>
        <begin position="687"/>
        <end position="708"/>
    </location>
</feature>
<feature type="transmembrane region" description="Helical" evidence="10">
    <location>
        <begin position="416"/>
        <end position="435"/>
    </location>
</feature>
<evidence type="ECO:0000256" key="9">
    <source>
        <dbReference type="ARBA" id="ARBA00023224"/>
    </source>
</evidence>
<comment type="subcellular location">
    <subcellularLocation>
        <location evidence="1">Cell membrane</location>
        <topology evidence="1">Multi-pass membrane protein</topology>
    </subcellularLocation>
</comment>
<evidence type="ECO:0000256" key="1">
    <source>
        <dbReference type="ARBA" id="ARBA00004651"/>
    </source>
</evidence>
<feature type="transmembrane region" description="Helical" evidence="10">
    <location>
        <begin position="36"/>
        <end position="55"/>
    </location>
</feature>
<accession>A0ABD2X936</accession>
<name>A0ABD2X936_9HYME</name>
<feature type="transmembrane region" description="Helical" evidence="10">
    <location>
        <begin position="569"/>
        <end position="594"/>
    </location>
</feature>
<evidence type="ECO:0000256" key="2">
    <source>
        <dbReference type="ARBA" id="ARBA00022475"/>
    </source>
</evidence>
<comment type="caution">
    <text evidence="11">The sequence shown here is derived from an EMBL/GenBank/DDBJ whole genome shotgun (WGS) entry which is preliminary data.</text>
</comment>
<dbReference type="GO" id="GO:0007608">
    <property type="term" value="P:sensory perception of smell"/>
    <property type="evidence" value="ECO:0007669"/>
    <property type="project" value="UniProtKB-KW"/>
</dbReference>
<proteinExistence type="predicted"/>
<dbReference type="PANTHER" id="PTHR21137:SF35">
    <property type="entry name" value="ODORANT RECEPTOR 19A-RELATED"/>
    <property type="match status" value="1"/>
</dbReference>
<keyword evidence="9" id="KW-0807">Transducer</keyword>
<feature type="transmembrane region" description="Helical" evidence="10">
    <location>
        <begin position="654"/>
        <end position="675"/>
    </location>
</feature>
<dbReference type="InterPro" id="IPR004117">
    <property type="entry name" value="7tm6_olfct_rcpt"/>
</dbReference>
<dbReference type="Pfam" id="PF02949">
    <property type="entry name" value="7tm_6"/>
    <property type="match status" value="2"/>
</dbReference>
<keyword evidence="2" id="KW-1003">Cell membrane</keyword>
<feature type="transmembrane region" description="Helical" evidence="10">
    <location>
        <begin position="263"/>
        <end position="287"/>
    </location>
</feature>